<feature type="domain" description="Endonuclease/exonuclease/phosphatase" evidence="2">
    <location>
        <begin position="36"/>
        <end position="96"/>
    </location>
</feature>
<dbReference type="SUPFAM" id="SSF56219">
    <property type="entry name" value="DNase I-like"/>
    <property type="match status" value="1"/>
</dbReference>
<evidence type="ECO:0000259" key="2">
    <source>
        <dbReference type="Pfam" id="PF14529"/>
    </source>
</evidence>
<organism evidence="3 4">
    <name type="scientific">Popillia japonica</name>
    <name type="common">Japanese beetle</name>
    <dbReference type="NCBI Taxonomy" id="7064"/>
    <lineage>
        <taxon>Eukaryota</taxon>
        <taxon>Metazoa</taxon>
        <taxon>Ecdysozoa</taxon>
        <taxon>Arthropoda</taxon>
        <taxon>Hexapoda</taxon>
        <taxon>Insecta</taxon>
        <taxon>Pterygota</taxon>
        <taxon>Neoptera</taxon>
        <taxon>Endopterygota</taxon>
        <taxon>Coleoptera</taxon>
        <taxon>Polyphaga</taxon>
        <taxon>Scarabaeiformia</taxon>
        <taxon>Scarabaeidae</taxon>
        <taxon>Rutelinae</taxon>
        <taxon>Popillia</taxon>
    </lineage>
</organism>
<reference evidence="3 4" key="1">
    <citation type="journal article" date="2024" name="BMC Genomics">
        <title>De novo assembly and annotation of Popillia japonica's genome with initial clues to its potential as an invasive pest.</title>
        <authorList>
            <person name="Cucini C."/>
            <person name="Boschi S."/>
            <person name="Funari R."/>
            <person name="Cardaioli E."/>
            <person name="Iannotti N."/>
            <person name="Marturano G."/>
            <person name="Paoli F."/>
            <person name="Bruttini M."/>
            <person name="Carapelli A."/>
            <person name="Frati F."/>
            <person name="Nardi F."/>
        </authorList>
    </citation>
    <scope>NUCLEOTIDE SEQUENCE [LARGE SCALE GENOMIC DNA]</scope>
    <source>
        <strain evidence="3">DMR45628</strain>
    </source>
</reference>
<dbReference type="InterPro" id="IPR036691">
    <property type="entry name" value="Endo/exonu/phosph_ase_sf"/>
</dbReference>
<feature type="compositionally biased region" description="Polar residues" evidence="1">
    <location>
        <begin position="82"/>
        <end position="94"/>
    </location>
</feature>
<evidence type="ECO:0000313" key="4">
    <source>
        <dbReference type="Proteomes" id="UP001458880"/>
    </source>
</evidence>
<keyword evidence="3" id="KW-0540">Nuclease</keyword>
<dbReference type="InterPro" id="IPR005135">
    <property type="entry name" value="Endo/exonuclease/phosphatase"/>
</dbReference>
<name>A0AAW1ITM3_POPJA</name>
<proteinExistence type="predicted"/>
<feature type="region of interest" description="Disordered" evidence="1">
    <location>
        <begin position="82"/>
        <end position="101"/>
    </location>
</feature>
<evidence type="ECO:0000256" key="1">
    <source>
        <dbReference type="SAM" id="MobiDB-lite"/>
    </source>
</evidence>
<comment type="caution">
    <text evidence="3">The sequence shown here is derived from an EMBL/GenBank/DDBJ whole genome shotgun (WGS) entry which is preliminary data.</text>
</comment>
<protein>
    <submittedName>
        <fullName evidence="3">Endonuclease-reverse transcriptase</fullName>
    </submittedName>
</protein>
<keyword evidence="3" id="KW-0255">Endonuclease</keyword>
<gene>
    <name evidence="3" type="ORF">QE152_g34374</name>
</gene>
<dbReference type="Proteomes" id="UP001458880">
    <property type="component" value="Unassembled WGS sequence"/>
</dbReference>
<dbReference type="Gene3D" id="3.60.10.10">
    <property type="entry name" value="Endonuclease/exonuclease/phosphatase"/>
    <property type="match status" value="1"/>
</dbReference>
<dbReference type="AlphaFoldDB" id="A0AAW1ITM3"/>
<dbReference type="GO" id="GO:0004519">
    <property type="term" value="F:endonuclease activity"/>
    <property type="evidence" value="ECO:0007669"/>
    <property type="project" value="UniProtKB-KW"/>
</dbReference>
<dbReference type="Pfam" id="PF14529">
    <property type="entry name" value="Exo_endo_phos_2"/>
    <property type="match status" value="1"/>
</dbReference>
<evidence type="ECO:0000313" key="3">
    <source>
        <dbReference type="EMBL" id="KAK9693183.1"/>
    </source>
</evidence>
<dbReference type="EMBL" id="JASPKY010000550">
    <property type="protein sequence ID" value="KAK9693183.1"/>
    <property type="molecule type" value="Genomic_DNA"/>
</dbReference>
<accession>A0AAW1ITM3</accession>
<keyword evidence="4" id="KW-1185">Reference proteome</keyword>
<sequence>MPRNSTNIQNLKILQVNLGRAKIARDIVQPTASATGLTKLETVIAGDFNAKAPMWGSPVTDARGEYLMKWAAEMSRSVINAGNTPTFERGTSMSFLGGNEP</sequence>
<keyword evidence="3" id="KW-0378">Hydrolase</keyword>